<feature type="compositionally biased region" description="Low complexity" evidence="3">
    <location>
        <begin position="25"/>
        <end position="39"/>
    </location>
</feature>
<feature type="compositionally biased region" description="Acidic residues" evidence="3">
    <location>
        <begin position="159"/>
        <end position="185"/>
    </location>
</feature>
<dbReference type="InterPro" id="IPR043151">
    <property type="entry name" value="BAH_sf"/>
</dbReference>
<comment type="subcellular location">
    <subcellularLocation>
        <location evidence="1">Nucleus</location>
    </subcellularLocation>
</comment>
<sequence>MPRKPSRKPELAPPPSAAETLVGATSQSSQTSTQSSQSTLVAPTPSAGVVSRKRPGVQPLQNSQSNKRPRHASTEEDYGVVPACARRSGMVRETADLVLPGELDTTISDPTGTETVPVRYLDAFAVFDPRTGELLDLSEVEKENAYQFEAAGYTWPVVVDDDDDDEEEDDDDDEQEEDSGADTDNDNGPSASQPGEGMMPARPYVHLSAIMTVWFHPQPGPDGDSRIWIQTSFAWYILRAPSLEYTSMYLSFLIPRRITQLVLAHTGLSREVFTEEYLTKAKEYGHCFSEADLAAAVPLIKEEAPEIDAGLLSTPLVAELVGRRPSRSKSRTPRGPRARRASRAQPPQQRKRSGGANLETRARDAQSTSQVLPRVARLARRHVVGSLTILGTPGSADDASRVCTLGVEDQTHTCNDAACPVFAARKEHGIVIRALERFHDRRSTKASTEIDARTVRIHDKTYSIGDTVLLPRAEGKDMPTRASLGVQLIVPEDCFHLAQILFFDAGKGRAHVRLYVAARETVLDELAGPREVMLTDECASVRTRDICGSLPIVADGRDAKPGERRLRYAYCQKSGAFTDVGPENFCGQPKGKDVGSCSATTSYTERSLGQHTSVKSTVYNLRQRRSGAYIERAIFRPRPAMRA</sequence>
<dbReference type="InterPro" id="IPR022702">
    <property type="entry name" value="Cytosine_MeTrfase1_RFD"/>
</dbReference>
<feature type="region of interest" description="Disordered" evidence="3">
    <location>
        <begin position="322"/>
        <end position="372"/>
    </location>
</feature>
<feature type="region of interest" description="Disordered" evidence="3">
    <location>
        <begin position="1"/>
        <end position="81"/>
    </location>
</feature>
<dbReference type="GO" id="GO:0005634">
    <property type="term" value="C:nucleus"/>
    <property type="evidence" value="ECO:0007669"/>
    <property type="project" value="UniProtKB-SubCell"/>
</dbReference>
<evidence type="ECO:0000256" key="3">
    <source>
        <dbReference type="SAM" id="MobiDB-lite"/>
    </source>
</evidence>
<keyword evidence="6" id="KW-1185">Reference proteome</keyword>
<name>A0A550BWQ7_9AGAR</name>
<feature type="compositionally biased region" description="Basic residues" evidence="3">
    <location>
        <begin position="324"/>
        <end position="342"/>
    </location>
</feature>
<evidence type="ECO:0000259" key="4">
    <source>
        <dbReference type="Pfam" id="PF12047"/>
    </source>
</evidence>
<reference evidence="5 6" key="1">
    <citation type="journal article" date="2019" name="New Phytol.">
        <title>Comparative genomics reveals unique wood-decay strategies and fruiting body development in the Schizophyllaceae.</title>
        <authorList>
            <person name="Almasi E."/>
            <person name="Sahu N."/>
            <person name="Krizsan K."/>
            <person name="Balint B."/>
            <person name="Kovacs G.M."/>
            <person name="Kiss B."/>
            <person name="Cseklye J."/>
            <person name="Drula E."/>
            <person name="Henrissat B."/>
            <person name="Nagy I."/>
            <person name="Chovatia M."/>
            <person name="Adam C."/>
            <person name="LaButti K."/>
            <person name="Lipzen A."/>
            <person name="Riley R."/>
            <person name="Grigoriev I.V."/>
            <person name="Nagy L.G."/>
        </authorList>
    </citation>
    <scope>NUCLEOTIDE SEQUENCE [LARGE SCALE GENOMIC DNA]</scope>
    <source>
        <strain evidence="5 6">NL-1724</strain>
    </source>
</reference>
<feature type="region of interest" description="Disordered" evidence="3">
    <location>
        <begin position="156"/>
        <end position="199"/>
    </location>
</feature>
<keyword evidence="2" id="KW-0539">Nucleus</keyword>
<evidence type="ECO:0000256" key="2">
    <source>
        <dbReference type="ARBA" id="ARBA00023242"/>
    </source>
</evidence>
<evidence type="ECO:0000313" key="5">
    <source>
        <dbReference type="EMBL" id="TRM56982.1"/>
    </source>
</evidence>
<dbReference type="AlphaFoldDB" id="A0A550BWQ7"/>
<evidence type="ECO:0000313" key="6">
    <source>
        <dbReference type="Proteomes" id="UP000320762"/>
    </source>
</evidence>
<proteinExistence type="predicted"/>
<feature type="domain" description="RFTS" evidence="4">
    <location>
        <begin position="117"/>
        <end position="262"/>
    </location>
</feature>
<dbReference type="Pfam" id="PF12047">
    <property type="entry name" value="DNMT1-RFD"/>
    <property type="match status" value="1"/>
</dbReference>
<protein>
    <recommendedName>
        <fullName evidence="4">RFTS domain-containing protein</fullName>
    </recommendedName>
</protein>
<organism evidence="5 6">
    <name type="scientific">Schizophyllum amplum</name>
    <dbReference type="NCBI Taxonomy" id="97359"/>
    <lineage>
        <taxon>Eukaryota</taxon>
        <taxon>Fungi</taxon>
        <taxon>Dikarya</taxon>
        <taxon>Basidiomycota</taxon>
        <taxon>Agaricomycotina</taxon>
        <taxon>Agaricomycetes</taxon>
        <taxon>Agaricomycetidae</taxon>
        <taxon>Agaricales</taxon>
        <taxon>Schizophyllaceae</taxon>
        <taxon>Schizophyllum</taxon>
    </lineage>
</organism>
<gene>
    <name evidence="5" type="ORF">BD626DRAFT_226404</name>
</gene>
<dbReference type="Proteomes" id="UP000320762">
    <property type="component" value="Unassembled WGS sequence"/>
</dbReference>
<accession>A0A550BWQ7</accession>
<evidence type="ECO:0000256" key="1">
    <source>
        <dbReference type="ARBA" id="ARBA00004123"/>
    </source>
</evidence>
<dbReference type="OrthoDB" id="10349873at2759"/>
<dbReference type="Gene3D" id="2.30.30.490">
    <property type="match status" value="1"/>
</dbReference>
<dbReference type="EMBL" id="VDMD01000054">
    <property type="protein sequence ID" value="TRM56982.1"/>
    <property type="molecule type" value="Genomic_DNA"/>
</dbReference>
<dbReference type="STRING" id="97359.A0A550BWQ7"/>
<comment type="caution">
    <text evidence="5">The sequence shown here is derived from an EMBL/GenBank/DDBJ whole genome shotgun (WGS) entry which is preliminary data.</text>
</comment>